<evidence type="ECO:0000313" key="4">
    <source>
        <dbReference type="Proteomes" id="UP000264062"/>
    </source>
</evidence>
<dbReference type="SUPFAM" id="SSF56935">
    <property type="entry name" value="Porins"/>
    <property type="match status" value="1"/>
</dbReference>
<evidence type="ECO:0000313" key="3">
    <source>
        <dbReference type="EMBL" id="HAV93107.1"/>
    </source>
</evidence>
<dbReference type="Gene3D" id="2.40.160.60">
    <property type="entry name" value="Outer membrane protein transport protein (OMPP1/FadL/TodX)"/>
    <property type="match status" value="1"/>
</dbReference>
<gene>
    <name evidence="3" type="ORF">DCW38_08015</name>
</gene>
<accession>A0A350HC41</accession>
<keyword evidence="1" id="KW-0812">Transmembrane</keyword>
<keyword evidence="1" id="KW-0472">Membrane</keyword>
<dbReference type="AlphaFoldDB" id="A0A350HC41"/>
<dbReference type="EMBL" id="DMZY01000238">
    <property type="protein sequence ID" value="HAV93107.1"/>
    <property type="molecule type" value="Genomic_DNA"/>
</dbReference>
<comment type="caution">
    <text evidence="3">The sequence shown here is derived from an EMBL/GenBank/DDBJ whole genome shotgun (WGS) entry which is preliminary data.</text>
</comment>
<feature type="chain" id="PRO_5016906322" description="PorV/PorQ family protein" evidence="2">
    <location>
        <begin position="21"/>
        <end position="350"/>
    </location>
</feature>
<evidence type="ECO:0000256" key="2">
    <source>
        <dbReference type="SAM" id="SignalP"/>
    </source>
</evidence>
<evidence type="ECO:0008006" key="5">
    <source>
        <dbReference type="Google" id="ProtNLM"/>
    </source>
</evidence>
<reference evidence="3 4" key="1">
    <citation type="journal article" date="2018" name="Nat. Biotechnol.">
        <title>A standardized bacterial taxonomy based on genome phylogeny substantially revises the tree of life.</title>
        <authorList>
            <person name="Parks D.H."/>
            <person name="Chuvochina M."/>
            <person name="Waite D.W."/>
            <person name="Rinke C."/>
            <person name="Skarshewski A."/>
            <person name="Chaumeil P.A."/>
            <person name="Hugenholtz P."/>
        </authorList>
    </citation>
    <scope>NUCLEOTIDE SEQUENCE [LARGE SCALE GENOMIC DNA]</scope>
    <source>
        <strain evidence="3">UBA9956</strain>
    </source>
</reference>
<organism evidence="3 4">
    <name type="scientific">candidate division WOR-3 bacterium</name>
    <dbReference type="NCBI Taxonomy" id="2052148"/>
    <lineage>
        <taxon>Bacteria</taxon>
        <taxon>Bacteria division WOR-3</taxon>
    </lineage>
</organism>
<protein>
    <recommendedName>
        <fullName evidence="5">PorV/PorQ family protein</fullName>
    </recommendedName>
</protein>
<dbReference type="Proteomes" id="UP000264062">
    <property type="component" value="Unassembled WGS sequence"/>
</dbReference>
<feature type="transmembrane region" description="Helical" evidence="1">
    <location>
        <begin position="82"/>
        <end position="101"/>
    </location>
</feature>
<sequence length="350" mass="38311">MKRLIIILISLLLLANFAYSANEGTTGAQFLKILVGSKAAGMGGAFVANGDDPSVLYYNPAAMTNMNKMGILFNYVKWPAEISYSYIAFVAPMGLVGAFGLQAGLMAMPSMEITTIEQPEGTGDYFSAMSYMVGVSYSKPFTDKLSAGLTVKYISESIVDATSTVMAFDGGAIYKTGFKSLRIGMAIRNFGSEGQFTGGTVLTDTYQRWTDGQTDMNIYYKTDPYPIPMNFNFGVAYDFLEGPSNFLTGALEFQNPNDGTENVRAGFEYNFAKIVSLRLGYIFNYDKFVTMLEDFDDLTTNEKSENLTAGVGFKYGFSGVDVGIDYSYTEMGLLSDSYMNGHRVTLTIAF</sequence>
<dbReference type="NCBIfam" id="NF033709">
    <property type="entry name" value="PorV_fam"/>
    <property type="match status" value="1"/>
</dbReference>
<proteinExistence type="predicted"/>
<feature type="signal peptide" evidence="2">
    <location>
        <begin position="1"/>
        <end position="20"/>
    </location>
</feature>
<keyword evidence="1" id="KW-1133">Transmembrane helix</keyword>
<name>A0A350HC41_UNCW3</name>
<evidence type="ECO:0000256" key="1">
    <source>
        <dbReference type="SAM" id="Phobius"/>
    </source>
</evidence>
<keyword evidence="2" id="KW-0732">Signal</keyword>